<dbReference type="PANTHER" id="PTHR30489">
    <property type="entry name" value="LIPOPROTEIN-RELEASING SYSTEM TRANSMEMBRANE PROTEIN LOLE"/>
    <property type="match status" value="1"/>
</dbReference>
<accession>A0A1E7RF82</accession>
<dbReference type="NCBIfam" id="TIGR02212">
    <property type="entry name" value="lolCE"/>
    <property type="match status" value="1"/>
</dbReference>
<comment type="caution">
    <text evidence="11">The sequence shown here is derived from an EMBL/GenBank/DDBJ whole genome shotgun (WGS) entry which is preliminary data.</text>
</comment>
<evidence type="ECO:0000256" key="5">
    <source>
        <dbReference type="ARBA" id="ARBA00022692"/>
    </source>
</evidence>
<keyword evidence="7 8" id="KW-0472">Membrane</keyword>
<dbReference type="GO" id="GO:0098797">
    <property type="term" value="C:plasma membrane protein complex"/>
    <property type="evidence" value="ECO:0007669"/>
    <property type="project" value="TreeGrafter"/>
</dbReference>
<dbReference type="InterPro" id="IPR003838">
    <property type="entry name" value="ABC3_permease_C"/>
</dbReference>
<feature type="domain" description="MacB-like periplasmic core" evidence="10">
    <location>
        <begin position="29"/>
        <end position="240"/>
    </location>
</feature>
<dbReference type="InterPro" id="IPR011925">
    <property type="entry name" value="LolCE_TM"/>
</dbReference>
<feature type="transmembrane region" description="Helical" evidence="8">
    <location>
        <begin position="26"/>
        <end position="48"/>
    </location>
</feature>
<feature type="transmembrane region" description="Helical" evidence="8">
    <location>
        <begin position="271"/>
        <end position="294"/>
    </location>
</feature>
<keyword evidence="11" id="KW-0132">Cell division</keyword>
<evidence type="ECO:0000256" key="4">
    <source>
        <dbReference type="ARBA" id="ARBA00022475"/>
    </source>
</evidence>
<dbReference type="AlphaFoldDB" id="A0A1E7RF82"/>
<evidence type="ECO:0000259" key="9">
    <source>
        <dbReference type="Pfam" id="PF02687"/>
    </source>
</evidence>
<evidence type="ECO:0000256" key="1">
    <source>
        <dbReference type="ARBA" id="ARBA00004651"/>
    </source>
</evidence>
<proteinExistence type="inferred from homology"/>
<evidence type="ECO:0000256" key="8">
    <source>
        <dbReference type="SAM" id="Phobius"/>
    </source>
</evidence>
<keyword evidence="3" id="KW-0813">Transport</keyword>
<evidence type="ECO:0000259" key="10">
    <source>
        <dbReference type="Pfam" id="PF12704"/>
    </source>
</evidence>
<keyword evidence="12" id="KW-1185">Reference proteome</keyword>
<keyword evidence="4" id="KW-1003">Cell membrane</keyword>
<evidence type="ECO:0000313" key="11">
    <source>
        <dbReference type="EMBL" id="OEY98060.1"/>
    </source>
</evidence>
<keyword evidence="6 8" id="KW-1133">Transmembrane helix</keyword>
<gene>
    <name evidence="11" type="ORF">BJI46_00580</name>
</gene>
<feature type="transmembrane region" description="Helical" evidence="8">
    <location>
        <begin position="314"/>
        <end position="340"/>
    </location>
</feature>
<dbReference type="Proteomes" id="UP000185895">
    <property type="component" value="Unassembled WGS sequence"/>
</dbReference>
<dbReference type="GO" id="GO:0044874">
    <property type="term" value="P:lipoprotein localization to outer membrane"/>
    <property type="evidence" value="ECO:0007669"/>
    <property type="project" value="TreeGrafter"/>
</dbReference>
<dbReference type="EMBL" id="MKKK01000001">
    <property type="protein sequence ID" value="OEY98060.1"/>
    <property type="molecule type" value="Genomic_DNA"/>
</dbReference>
<evidence type="ECO:0000256" key="2">
    <source>
        <dbReference type="ARBA" id="ARBA00005236"/>
    </source>
</evidence>
<dbReference type="PANTHER" id="PTHR30489:SF0">
    <property type="entry name" value="LIPOPROTEIN-RELEASING SYSTEM TRANSMEMBRANE PROTEIN LOLE"/>
    <property type="match status" value="1"/>
</dbReference>
<evidence type="ECO:0000256" key="3">
    <source>
        <dbReference type="ARBA" id="ARBA00022448"/>
    </source>
</evidence>
<keyword evidence="5 8" id="KW-0812">Transmembrane</keyword>
<name>A0A1E7RF82_9GAMM</name>
<dbReference type="InterPro" id="IPR025857">
    <property type="entry name" value="MacB_PCD"/>
</dbReference>
<protein>
    <submittedName>
        <fullName evidence="11">Cell division protein FtsX</fullName>
    </submittedName>
</protein>
<evidence type="ECO:0000256" key="7">
    <source>
        <dbReference type="ARBA" id="ARBA00023136"/>
    </source>
</evidence>
<evidence type="ECO:0000256" key="6">
    <source>
        <dbReference type="ARBA" id="ARBA00022989"/>
    </source>
</evidence>
<organism evidence="11 12">
    <name type="scientific">Acinetobacter qingfengensis</name>
    <dbReference type="NCBI Taxonomy" id="1262585"/>
    <lineage>
        <taxon>Bacteria</taxon>
        <taxon>Pseudomonadati</taxon>
        <taxon>Pseudomonadota</taxon>
        <taxon>Gammaproteobacteria</taxon>
        <taxon>Moraxellales</taxon>
        <taxon>Moraxellaceae</taxon>
        <taxon>Acinetobacter</taxon>
    </lineage>
</organism>
<evidence type="ECO:0000313" key="12">
    <source>
        <dbReference type="Proteomes" id="UP000185895"/>
    </source>
</evidence>
<feature type="transmembrane region" description="Helical" evidence="8">
    <location>
        <begin position="377"/>
        <end position="397"/>
    </location>
</feature>
<dbReference type="Pfam" id="PF02687">
    <property type="entry name" value="FtsX"/>
    <property type="match status" value="1"/>
</dbReference>
<dbReference type="OrthoDB" id="9808461at2"/>
<comment type="similarity">
    <text evidence="2">Belongs to the ABC-4 integral membrane protein family. LolC/E subfamily.</text>
</comment>
<sequence>MFKPISLFIGLRYTRARKSNHFLSFFAVVSTIGLMLGVAVLITVLSVMNGFDRELKNRILGMVPQVTISSNQIITDWQQQIPQLEKYSHVVAAAPFTQLQGMITAQGQVAGMVINGIDPKYEPKVSVIQNFMAQGSLNDLKQGEFGIVLGKKMADAMGLQQGDKVTVVLPEATPTPAGVVPRFKRFTIVGIFDTGAEVDGMMAYVDLNDAAALLRLPNGAQSIRLKLDDIFAAPEVVQDVLKDRPASYYGSDWTYTHGSLFSAIQMEKAMIGLLLFMIVLVAVFNIVSSLVMTVADKKADIAILRTLGASPSTIVKIFMVQGTVIGAIGTLSGAVLGVILGSSISAILGWVNNAFGLNLFAAYFINYLPSQVEVSDVLTIVVASLLLSFVATIYPAMRAAKIQPAEALRYE</sequence>
<dbReference type="GO" id="GO:0042953">
    <property type="term" value="P:lipoprotein transport"/>
    <property type="evidence" value="ECO:0007669"/>
    <property type="project" value="InterPro"/>
</dbReference>
<dbReference type="STRING" id="1262585.BJI46_00580"/>
<dbReference type="InterPro" id="IPR051447">
    <property type="entry name" value="Lipoprotein-release_system"/>
</dbReference>
<feature type="domain" description="ABC3 transporter permease C-terminal" evidence="9">
    <location>
        <begin position="273"/>
        <end position="404"/>
    </location>
</feature>
<reference evidence="11 12" key="1">
    <citation type="submission" date="2016-09" db="EMBL/GenBank/DDBJ databases">
        <authorList>
            <person name="Capua I."/>
            <person name="De Benedictis P."/>
            <person name="Joannis T."/>
            <person name="Lombin L.H."/>
            <person name="Cattoli G."/>
        </authorList>
    </citation>
    <scope>NUCLEOTIDE SEQUENCE [LARGE SCALE GENOMIC DNA]</scope>
    <source>
        <strain evidence="11 12">ANC 4671</strain>
    </source>
</reference>
<dbReference type="GO" id="GO:0051301">
    <property type="term" value="P:cell division"/>
    <property type="evidence" value="ECO:0007669"/>
    <property type="project" value="UniProtKB-KW"/>
</dbReference>
<dbReference type="Pfam" id="PF12704">
    <property type="entry name" value="MacB_PCD"/>
    <property type="match status" value="1"/>
</dbReference>
<dbReference type="RefSeq" id="WP_070068441.1">
    <property type="nucleotide sequence ID" value="NZ_MKKK01000001.1"/>
</dbReference>
<feature type="transmembrane region" description="Helical" evidence="8">
    <location>
        <begin position="347"/>
        <end position="365"/>
    </location>
</feature>
<keyword evidence="11" id="KW-0131">Cell cycle</keyword>
<comment type="subcellular location">
    <subcellularLocation>
        <location evidence="1">Cell membrane</location>
        <topology evidence="1">Multi-pass membrane protein</topology>
    </subcellularLocation>
</comment>